<dbReference type="PANTHER" id="PTHR42711:SF5">
    <property type="entry name" value="ABC TRANSPORTER ATP-BINDING PROTEIN NATA"/>
    <property type="match status" value="1"/>
</dbReference>
<dbReference type="GO" id="GO:0005886">
    <property type="term" value="C:plasma membrane"/>
    <property type="evidence" value="ECO:0007669"/>
    <property type="project" value="UniProtKB-SubCell"/>
</dbReference>
<dbReference type="InterPro" id="IPR050763">
    <property type="entry name" value="ABC_transporter_ATP-binding"/>
</dbReference>
<name>A0A1Y2K817_9PROT</name>
<dbReference type="AlphaFoldDB" id="A0A1Y2K817"/>
<dbReference type="Pfam" id="PF00005">
    <property type="entry name" value="ABC_tran"/>
    <property type="match status" value="1"/>
</dbReference>
<dbReference type="InterPro" id="IPR003439">
    <property type="entry name" value="ABC_transporter-like_ATP-bd"/>
</dbReference>
<evidence type="ECO:0000256" key="6">
    <source>
        <dbReference type="ARBA" id="ARBA00022741"/>
    </source>
</evidence>
<evidence type="ECO:0000256" key="7">
    <source>
        <dbReference type="ARBA" id="ARBA00022840"/>
    </source>
</evidence>
<evidence type="ECO:0000256" key="2">
    <source>
        <dbReference type="ARBA" id="ARBA00005417"/>
    </source>
</evidence>
<dbReference type="Gene3D" id="3.40.50.300">
    <property type="entry name" value="P-loop containing nucleotide triphosphate hydrolases"/>
    <property type="match status" value="1"/>
</dbReference>
<feature type="domain" description="ABC transporter" evidence="10">
    <location>
        <begin position="6"/>
        <end position="236"/>
    </location>
</feature>
<keyword evidence="7" id="KW-0067">ATP-binding</keyword>
<evidence type="ECO:0000256" key="4">
    <source>
        <dbReference type="ARBA" id="ARBA00022458"/>
    </source>
</evidence>
<dbReference type="Proteomes" id="UP000194003">
    <property type="component" value="Unassembled WGS sequence"/>
</dbReference>
<dbReference type="PROSITE" id="PS50893">
    <property type="entry name" value="ABC_TRANSPORTER_2"/>
    <property type="match status" value="1"/>
</dbReference>
<dbReference type="OrthoDB" id="9778547at2"/>
<dbReference type="SMART" id="SM00382">
    <property type="entry name" value="AAA"/>
    <property type="match status" value="1"/>
</dbReference>
<comment type="subcellular location">
    <subcellularLocation>
        <location evidence="1">Cell membrane</location>
    </subcellularLocation>
</comment>
<dbReference type="SUPFAM" id="SSF52540">
    <property type="entry name" value="P-loop containing nucleoside triphosphate hydrolases"/>
    <property type="match status" value="1"/>
</dbReference>
<comment type="similarity">
    <text evidence="2">Belongs to the ABC transporter superfamily.</text>
</comment>
<evidence type="ECO:0000259" key="10">
    <source>
        <dbReference type="PROSITE" id="PS50893"/>
    </source>
</evidence>
<dbReference type="RefSeq" id="WP_085440652.1">
    <property type="nucleotide sequence ID" value="NZ_LVJN01000015.1"/>
</dbReference>
<proteinExistence type="inferred from homology"/>
<organism evidence="11 12">
    <name type="scientific">Magnetofaba australis IT-1</name>
    <dbReference type="NCBI Taxonomy" id="1434232"/>
    <lineage>
        <taxon>Bacteria</taxon>
        <taxon>Pseudomonadati</taxon>
        <taxon>Pseudomonadota</taxon>
        <taxon>Magnetococcia</taxon>
        <taxon>Magnetococcales</taxon>
        <taxon>Magnetococcaceae</taxon>
        <taxon>Magnetofaba</taxon>
    </lineage>
</organism>
<comment type="caution">
    <text evidence="11">The sequence shown here is derived from an EMBL/GenBank/DDBJ whole genome shotgun (WGS) entry which is preliminary data.</text>
</comment>
<keyword evidence="5" id="KW-1003">Cell membrane</keyword>
<keyword evidence="3" id="KW-0813">Transport</keyword>
<gene>
    <name evidence="11" type="ORF">MAIT1_00244</name>
</gene>
<accession>A0A1Y2K817</accession>
<evidence type="ECO:0000256" key="5">
    <source>
        <dbReference type="ARBA" id="ARBA00022475"/>
    </source>
</evidence>
<dbReference type="FunFam" id="3.40.50.300:FF:000589">
    <property type="entry name" value="ABC transporter, ATP-binding subunit"/>
    <property type="match status" value="1"/>
</dbReference>
<evidence type="ECO:0000313" key="11">
    <source>
        <dbReference type="EMBL" id="OSM06878.1"/>
    </source>
</evidence>
<dbReference type="InterPro" id="IPR027417">
    <property type="entry name" value="P-loop_NTPase"/>
</dbReference>
<dbReference type="GO" id="GO:0016887">
    <property type="term" value="F:ATP hydrolysis activity"/>
    <property type="evidence" value="ECO:0007669"/>
    <property type="project" value="InterPro"/>
</dbReference>
<keyword evidence="9" id="KW-0472">Membrane</keyword>
<evidence type="ECO:0000256" key="9">
    <source>
        <dbReference type="ARBA" id="ARBA00023136"/>
    </source>
</evidence>
<keyword evidence="12" id="KW-1185">Reference proteome</keyword>
<evidence type="ECO:0000256" key="1">
    <source>
        <dbReference type="ARBA" id="ARBA00004236"/>
    </source>
</evidence>
<dbReference type="STRING" id="1434232.MAIT1_00244"/>
<dbReference type="InterPro" id="IPR017871">
    <property type="entry name" value="ABC_transporter-like_CS"/>
</dbReference>
<keyword evidence="4" id="KW-0536">Nodulation</keyword>
<evidence type="ECO:0000313" key="12">
    <source>
        <dbReference type="Proteomes" id="UP000194003"/>
    </source>
</evidence>
<dbReference type="EMBL" id="LVJN01000015">
    <property type="protein sequence ID" value="OSM06878.1"/>
    <property type="molecule type" value="Genomic_DNA"/>
</dbReference>
<protein>
    <submittedName>
        <fullName evidence="11">Putative ABC transporter</fullName>
    </submittedName>
</protein>
<reference evidence="11 12" key="1">
    <citation type="journal article" date="2016" name="BMC Genomics">
        <title>Combined genomic and structural analyses of a cultured magnetotactic bacterium reveals its niche adaptation to a dynamic environment.</title>
        <authorList>
            <person name="Araujo A.C."/>
            <person name="Morillo V."/>
            <person name="Cypriano J."/>
            <person name="Teixeira L.C."/>
            <person name="Leao P."/>
            <person name="Lyra S."/>
            <person name="Almeida L.G."/>
            <person name="Bazylinski D.A."/>
            <person name="Vasconcellos A.T."/>
            <person name="Abreu F."/>
            <person name="Lins U."/>
        </authorList>
    </citation>
    <scope>NUCLEOTIDE SEQUENCE [LARGE SCALE GENOMIC DNA]</scope>
    <source>
        <strain evidence="11 12">IT-1</strain>
    </source>
</reference>
<sequence>MTQSVIQAQALRKRYGGANAVDGISFEVTANECFGILGPNGAGKSTTLRMITGLTPKDGGELNLFGQPMDPANRELPLRVGVVSQDDNLDDDLSVAENLLVYGRYFGLSDAVMRPRVGELLEFAQLSDRAERPVRSLSGGMKRRLVIARSLVAEPELVILDEPTTGLDPQARHLIWQRLRALKERGITLLLTTHYMEEAAQLCDRLLILNHGRILDMGAPRALIQRHVEPEVVEIRAEGGGLDHAAFAHLPGRQVHAGDTLFCHVERAGPVFEALGDRPDLTVLARPANLEDVFLKLTGRELRD</sequence>
<keyword evidence="8" id="KW-1278">Translocase</keyword>
<evidence type="ECO:0000256" key="3">
    <source>
        <dbReference type="ARBA" id="ARBA00022448"/>
    </source>
</evidence>
<keyword evidence="6" id="KW-0547">Nucleotide-binding</keyword>
<dbReference type="PANTHER" id="PTHR42711">
    <property type="entry name" value="ABC TRANSPORTER ATP-BINDING PROTEIN"/>
    <property type="match status" value="1"/>
</dbReference>
<dbReference type="GO" id="GO:0005524">
    <property type="term" value="F:ATP binding"/>
    <property type="evidence" value="ECO:0007669"/>
    <property type="project" value="UniProtKB-KW"/>
</dbReference>
<dbReference type="InterPro" id="IPR003593">
    <property type="entry name" value="AAA+_ATPase"/>
</dbReference>
<dbReference type="PROSITE" id="PS00211">
    <property type="entry name" value="ABC_TRANSPORTER_1"/>
    <property type="match status" value="1"/>
</dbReference>
<evidence type="ECO:0000256" key="8">
    <source>
        <dbReference type="ARBA" id="ARBA00022967"/>
    </source>
</evidence>